<evidence type="ECO:0000256" key="2">
    <source>
        <dbReference type="ARBA" id="ARBA00022801"/>
    </source>
</evidence>
<evidence type="ECO:0000256" key="1">
    <source>
        <dbReference type="ARBA" id="ARBA00022741"/>
    </source>
</evidence>
<evidence type="ECO:0000256" key="3">
    <source>
        <dbReference type="ARBA" id="ARBA00022840"/>
    </source>
</evidence>
<name>A0ABW3U0M7_9BACL</name>
<keyword evidence="1" id="KW-0547">Nucleotide-binding</keyword>
<evidence type="ECO:0000313" key="6">
    <source>
        <dbReference type="Proteomes" id="UP001597231"/>
    </source>
</evidence>
<dbReference type="NCBIfam" id="TIGR00370">
    <property type="entry name" value="5-oxoprolinase subunit PxpB"/>
    <property type="match status" value="1"/>
</dbReference>
<keyword evidence="2 5" id="KW-0378">Hydrolase</keyword>
<dbReference type="EMBL" id="JBHTLT010000117">
    <property type="protein sequence ID" value="MFD1206230.1"/>
    <property type="molecule type" value="Genomic_DNA"/>
</dbReference>
<proteinExistence type="predicted"/>
<gene>
    <name evidence="5" type="primary">pxpB</name>
    <name evidence="5" type="ORF">ACFQ38_14115</name>
</gene>
<dbReference type="RefSeq" id="WP_381481683.1">
    <property type="nucleotide sequence ID" value="NZ_JBHTLT010000117.1"/>
</dbReference>
<dbReference type="SUPFAM" id="SSF50891">
    <property type="entry name" value="Cyclophilin-like"/>
    <property type="match status" value="1"/>
</dbReference>
<dbReference type="SMART" id="SM00796">
    <property type="entry name" value="AHS1"/>
    <property type="match status" value="1"/>
</dbReference>
<dbReference type="Gene3D" id="3.30.1360.40">
    <property type="match status" value="1"/>
</dbReference>
<accession>A0ABW3U0M7</accession>
<sequence length="241" mass="27328">MEYSIKPFHDHAIYISYGEDIREDYLHYSQTIIAELDRNQPIGYVEAIPGYNNLTIFYDPIKIAEEYKTTQMQQTFINTIESMLKNIGEIKATERDVVAIPVCYDEEYGPDLTYVAKFHNLSIEKVIELHSETIYTVHMLGFAPGFPFLGGMDQRIATPRKTTPAPAIPAGSVGIAGIQTGVYPIETPGGWQIIGRTPLSLFQPHMHPPSLLIAGDKLKFYPITKEEFMELEGKKYDYITQ</sequence>
<dbReference type="Pfam" id="PF02682">
    <property type="entry name" value="CT_C_D"/>
    <property type="match status" value="1"/>
</dbReference>
<dbReference type="Gene3D" id="2.40.100.10">
    <property type="entry name" value="Cyclophilin-like"/>
    <property type="match status" value="1"/>
</dbReference>
<protein>
    <submittedName>
        <fullName evidence="5">5-oxoprolinase subunit PxpB</fullName>
        <ecNumber evidence="5">3.5.2.9</ecNumber>
    </submittedName>
</protein>
<reference evidence="6" key="1">
    <citation type="journal article" date="2019" name="Int. J. Syst. Evol. Microbiol.">
        <title>The Global Catalogue of Microorganisms (GCM) 10K type strain sequencing project: providing services to taxonomists for standard genome sequencing and annotation.</title>
        <authorList>
            <consortium name="The Broad Institute Genomics Platform"/>
            <consortium name="The Broad Institute Genome Sequencing Center for Infectious Disease"/>
            <person name="Wu L."/>
            <person name="Ma J."/>
        </authorList>
    </citation>
    <scope>NUCLEOTIDE SEQUENCE [LARGE SCALE GENOMIC DNA]</scope>
    <source>
        <strain evidence="6">CCUG 53915</strain>
    </source>
</reference>
<keyword evidence="3" id="KW-0067">ATP-binding</keyword>
<dbReference type="InterPro" id="IPR003833">
    <property type="entry name" value="CT_C_D"/>
</dbReference>
<dbReference type="EC" id="3.5.2.9" evidence="5"/>
<dbReference type="InterPro" id="IPR029000">
    <property type="entry name" value="Cyclophilin-like_dom_sf"/>
</dbReference>
<evidence type="ECO:0000313" key="5">
    <source>
        <dbReference type="EMBL" id="MFD1206230.1"/>
    </source>
</evidence>
<evidence type="ECO:0000259" key="4">
    <source>
        <dbReference type="SMART" id="SM00796"/>
    </source>
</evidence>
<dbReference type="InterPro" id="IPR010016">
    <property type="entry name" value="PxpB"/>
</dbReference>
<dbReference type="PANTHER" id="PTHR34698">
    <property type="entry name" value="5-OXOPROLINASE SUBUNIT B"/>
    <property type="match status" value="1"/>
</dbReference>
<dbReference type="GO" id="GO:0017168">
    <property type="term" value="F:5-oxoprolinase (ATP-hydrolyzing) activity"/>
    <property type="evidence" value="ECO:0007669"/>
    <property type="project" value="UniProtKB-EC"/>
</dbReference>
<dbReference type="PANTHER" id="PTHR34698:SF2">
    <property type="entry name" value="5-OXOPROLINASE SUBUNIT B"/>
    <property type="match status" value="1"/>
</dbReference>
<dbReference type="SUPFAM" id="SSF160467">
    <property type="entry name" value="PH0987 N-terminal domain-like"/>
    <property type="match status" value="1"/>
</dbReference>
<feature type="domain" description="Carboxyltransferase" evidence="4">
    <location>
        <begin position="3"/>
        <end position="212"/>
    </location>
</feature>
<comment type="caution">
    <text evidence="5">The sequence shown here is derived from an EMBL/GenBank/DDBJ whole genome shotgun (WGS) entry which is preliminary data.</text>
</comment>
<organism evidence="5 6">
    <name type="scientific">Sporosarcina contaminans</name>
    <dbReference type="NCBI Taxonomy" id="633403"/>
    <lineage>
        <taxon>Bacteria</taxon>
        <taxon>Bacillati</taxon>
        <taxon>Bacillota</taxon>
        <taxon>Bacilli</taxon>
        <taxon>Bacillales</taxon>
        <taxon>Caryophanaceae</taxon>
        <taxon>Sporosarcina</taxon>
    </lineage>
</organism>
<dbReference type="Proteomes" id="UP001597231">
    <property type="component" value="Unassembled WGS sequence"/>
</dbReference>
<keyword evidence="6" id="KW-1185">Reference proteome</keyword>